<protein>
    <submittedName>
        <fullName evidence="2">Uncharacterized protein</fullName>
    </submittedName>
</protein>
<feature type="compositionally biased region" description="Low complexity" evidence="1">
    <location>
        <begin position="147"/>
        <end position="165"/>
    </location>
</feature>
<name>A0A7Z7NPX9_9BURK</name>
<feature type="compositionally biased region" description="Low complexity" evidence="1">
    <location>
        <begin position="35"/>
        <end position="51"/>
    </location>
</feature>
<feature type="compositionally biased region" description="Basic residues" evidence="1">
    <location>
        <begin position="115"/>
        <end position="146"/>
    </location>
</feature>
<feature type="compositionally biased region" description="Low complexity" evidence="1">
    <location>
        <begin position="177"/>
        <end position="186"/>
    </location>
</feature>
<organism evidence="2 3">
    <name type="scientific">Cupriavidus taiwanensis</name>
    <dbReference type="NCBI Taxonomy" id="164546"/>
    <lineage>
        <taxon>Bacteria</taxon>
        <taxon>Pseudomonadati</taxon>
        <taxon>Pseudomonadota</taxon>
        <taxon>Betaproteobacteria</taxon>
        <taxon>Burkholderiales</taxon>
        <taxon>Burkholderiaceae</taxon>
        <taxon>Cupriavidus</taxon>
    </lineage>
</organism>
<accession>A0A7Z7NPX9</accession>
<dbReference type="Proteomes" id="UP000257139">
    <property type="component" value="Chromosome CBM2594_b"/>
</dbReference>
<dbReference type="EMBL" id="LT978514">
    <property type="protein sequence ID" value="SPC22950.1"/>
    <property type="molecule type" value="Genomic_DNA"/>
</dbReference>
<feature type="region of interest" description="Disordered" evidence="1">
    <location>
        <begin position="1"/>
        <end position="194"/>
    </location>
</feature>
<feature type="compositionally biased region" description="Low complexity" evidence="1">
    <location>
        <begin position="59"/>
        <end position="114"/>
    </location>
</feature>
<dbReference type="AlphaFoldDB" id="A0A7Z7NPX9"/>
<evidence type="ECO:0000313" key="3">
    <source>
        <dbReference type="Proteomes" id="UP000257139"/>
    </source>
</evidence>
<proteinExistence type="predicted"/>
<evidence type="ECO:0000313" key="2">
    <source>
        <dbReference type="EMBL" id="SPC22950.1"/>
    </source>
</evidence>
<reference evidence="2 3" key="1">
    <citation type="submission" date="2018-01" db="EMBL/GenBank/DDBJ databases">
        <authorList>
            <person name="Clerissi C."/>
        </authorList>
    </citation>
    <scope>NUCLEOTIDE SEQUENCE [LARGE SCALE GENOMIC DNA]</scope>
    <source>
        <strain evidence="2">Cupriavidus taiwanensis STM 6021</strain>
    </source>
</reference>
<sequence>MPPRRRPAPTPAAAAAPRAAPPAATPARRQRPGCAAPVRRPTACRPAARPWPLRREHVPSSTAAPAARPRPVPSRWAGKAAPPARCAAPPRPACAAPAAAGAFPRRRPAWSAVRSGRRPASRRRAVPPTARHTRSGTPRPRRRGPAGRRATSRGSAAQAPTAPAGARRRQAGEARQARGQPAQGKADPPPPLAGLRAMAQSCEFGVARRQRRGFRIFTITVYLYSIADKARGNGMGGCSGTGTTSRGCLAHSPRLPFGYRSRHVLSFNRMLFNDKSFYRMMNMWRVRACIILKNDFPRLLIRCH</sequence>
<evidence type="ECO:0000256" key="1">
    <source>
        <dbReference type="SAM" id="MobiDB-lite"/>
    </source>
</evidence>
<gene>
    <name evidence="2" type="ORF">CBM2594_B50191</name>
</gene>